<accession>A0AAN6TDC1</accession>
<keyword evidence="2" id="KW-1133">Transmembrane helix</keyword>
<evidence type="ECO:0000256" key="1">
    <source>
        <dbReference type="SAM" id="MobiDB-lite"/>
    </source>
</evidence>
<dbReference type="EMBL" id="MU853343">
    <property type="protein sequence ID" value="KAK4112141.1"/>
    <property type="molecule type" value="Genomic_DNA"/>
</dbReference>
<keyword evidence="4" id="KW-1185">Reference proteome</keyword>
<feature type="transmembrane region" description="Helical" evidence="2">
    <location>
        <begin position="12"/>
        <end position="39"/>
    </location>
</feature>
<reference evidence="3" key="2">
    <citation type="submission" date="2023-05" db="EMBL/GenBank/DDBJ databases">
        <authorList>
            <consortium name="Lawrence Berkeley National Laboratory"/>
            <person name="Steindorff A."/>
            <person name="Hensen N."/>
            <person name="Bonometti L."/>
            <person name="Westerberg I."/>
            <person name="Brannstrom I.O."/>
            <person name="Guillou S."/>
            <person name="Cros-Aarteil S."/>
            <person name="Calhoun S."/>
            <person name="Haridas S."/>
            <person name="Kuo A."/>
            <person name="Mondo S."/>
            <person name="Pangilinan J."/>
            <person name="Riley R."/>
            <person name="Labutti K."/>
            <person name="Andreopoulos B."/>
            <person name="Lipzen A."/>
            <person name="Chen C."/>
            <person name="Yanf M."/>
            <person name="Daum C."/>
            <person name="Ng V."/>
            <person name="Clum A."/>
            <person name="Ohm R."/>
            <person name="Martin F."/>
            <person name="Silar P."/>
            <person name="Natvig D."/>
            <person name="Lalanne C."/>
            <person name="Gautier V."/>
            <person name="Ament-Velasquez S.L."/>
            <person name="Kruys A."/>
            <person name="Hutchinson M.I."/>
            <person name="Powell A.J."/>
            <person name="Barry K."/>
            <person name="Miller A.N."/>
            <person name="Grigoriev I.V."/>
            <person name="Debuchy R."/>
            <person name="Gladieux P."/>
            <person name="Thoren M.H."/>
            <person name="Johannesson H."/>
        </authorList>
    </citation>
    <scope>NUCLEOTIDE SEQUENCE</scope>
    <source>
        <strain evidence="3">CBS 508.74</strain>
    </source>
</reference>
<evidence type="ECO:0000313" key="3">
    <source>
        <dbReference type="EMBL" id="KAK4112141.1"/>
    </source>
</evidence>
<keyword evidence="2" id="KW-0472">Membrane</keyword>
<dbReference type="AlphaFoldDB" id="A0AAN6TDC1"/>
<feature type="compositionally biased region" description="Polar residues" evidence="1">
    <location>
        <begin position="140"/>
        <end position="150"/>
    </location>
</feature>
<name>A0AAN6TDC1_9PEZI</name>
<keyword evidence="2" id="KW-0812">Transmembrane</keyword>
<reference evidence="3" key="1">
    <citation type="journal article" date="2023" name="Mol. Phylogenet. Evol.">
        <title>Genome-scale phylogeny and comparative genomics of the fungal order Sordariales.</title>
        <authorList>
            <person name="Hensen N."/>
            <person name="Bonometti L."/>
            <person name="Westerberg I."/>
            <person name="Brannstrom I.O."/>
            <person name="Guillou S."/>
            <person name="Cros-Aarteil S."/>
            <person name="Calhoun S."/>
            <person name="Haridas S."/>
            <person name="Kuo A."/>
            <person name="Mondo S."/>
            <person name="Pangilinan J."/>
            <person name="Riley R."/>
            <person name="LaButti K."/>
            <person name="Andreopoulos B."/>
            <person name="Lipzen A."/>
            <person name="Chen C."/>
            <person name="Yan M."/>
            <person name="Daum C."/>
            <person name="Ng V."/>
            <person name="Clum A."/>
            <person name="Steindorff A."/>
            <person name="Ohm R.A."/>
            <person name="Martin F."/>
            <person name="Silar P."/>
            <person name="Natvig D.O."/>
            <person name="Lalanne C."/>
            <person name="Gautier V."/>
            <person name="Ament-Velasquez S.L."/>
            <person name="Kruys A."/>
            <person name="Hutchinson M.I."/>
            <person name="Powell A.J."/>
            <person name="Barry K."/>
            <person name="Miller A.N."/>
            <person name="Grigoriev I.V."/>
            <person name="Debuchy R."/>
            <person name="Gladieux P."/>
            <person name="Hiltunen Thoren M."/>
            <person name="Johannesson H."/>
        </authorList>
    </citation>
    <scope>NUCLEOTIDE SEQUENCE</scope>
    <source>
        <strain evidence="3">CBS 508.74</strain>
    </source>
</reference>
<feature type="region of interest" description="Disordered" evidence="1">
    <location>
        <begin position="131"/>
        <end position="151"/>
    </location>
</feature>
<proteinExistence type="predicted"/>
<evidence type="ECO:0000256" key="2">
    <source>
        <dbReference type="SAM" id="Phobius"/>
    </source>
</evidence>
<gene>
    <name evidence="3" type="ORF">N656DRAFT_779636</name>
</gene>
<dbReference type="RefSeq" id="XP_064669711.1">
    <property type="nucleotide sequence ID" value="XM_064815232.1"/>
</dbReference>
<feature type="compositionally biased region" description="Basic and acidic residues" evidence="1">
    <location>
        <begin position="277"/>
        <end position="288"/>
    </location>
</feature>
<dbReference type="Proteomes" id="UP001302812">
    <property type="component" value="Unassembled WGS sequence"/>
</dbReference>
<evidence type="ECO:0000313" key="4">
    <source>
        <dbReference type="Proteomes" id="UP001302812"/>
    </source>
</evidence>
<organism evidence="3 4">
    <name type="scientific">Canariomyces notabilis</name>
    <dbReference type="NCBI Taxonomy" id="2074819"/>
    <lineage>
        <taxon>Eukaryota</taxon>
        <taxon>Fungi</taxon>
        <taxon>Dikarya</taxon>
        <taxon>Ascomycota</taxon>
        <taxon>Pezizomycotina</taxon>
        <taxon>Sordariomycetes</taxon>
        <taxon>Sordariomycetidae</taxon>
        <taxon>Sordariales</taxon>
        <taxon>Chaetomiaceae</taxon>
        <taxon>Canariomyces</taxon>
    </lineage>
</organism>
<feature type="region of interest" description="Disordered" evidence="1">
    <location>
        <begin position="269"/>
        <end position="300"/>
    </location>
</feature>
<dbReference type="GeneID" id="89939357"/>
<sequence>MGLLHGVRHLIVPFVCLFTIPLAFLAGFTTVIAFGVLLFRIASVYLEIALNAVPQCLMGKSRSPLIRPTDLENRKYSPDGLKTPVSPTASFASASIASGYSTPSPGLVFPSTPAYGSSGYISPHRRRNSFIAGPRRSRRSSQVSLGSMTSIPPIHEGEPLLPTIPLEACLTPSVGLDRDFEGVGGWRLSDDEDSAEWTKINSRLDLGFERVSSYPRHHPRPYTGPAGPPSEGAWLSTINARVPESRDFDFGRRAPVSPNNGRVVFTPTVQVQAPGEIPDKDPYHRDSVSPKTTKKPPRNF</sequence>
<protein>
    <submittedName>
        <fullName evidence="3">Uncharacterized protein</fullName>
    </submittedName>
</protein>
<comment type="caution">
    <text evidence="3">The sequence shown here is derived from an EMBL/GenBank/DDBJ whole genome shotgun (WGS) entry which is preliminary data.</text>
</comment>